<comment type="caution">
    <text evidence="1">The sequence shown here is derived from an EMBL/GenBank/DDBJ whole genome shotgun (WGS) entry which is preliminary data.</text>
</comment>
<sequence length="66" mass="6589">MPSPSSAVGSVVFAADDVVDVAVAKLSFKDADPTSDVEGKIGTVLKVEGTEAGAKVVVGLVAEPLF</sequence>
<name>A0A8H4CQB8_COLGL</name>
<dbReference type="GeneID" id="69013977"/>
<reference evidence="1" key="2">
    <citation type="submission" date="2020-03" db="EMBL/GenBank/DDBJ databases">
        <authorList>
            <person name="Fu F.-F."/>
            <person name="Chen J."/>
        </authorList>
    </citation>
    <scope>NUCLEOTIDE SEQUENCE</scope>
    <source>
        <strain evidence="1">Lc1</strain>
    </source>
</reference>
<organism evidence="1 2">
    <name type="scientific">Colletotrichum gloeosporioides</name>
    <name type="common">Anthracnose fungus</name>
    <name type="synonym">Glomerella cingulata</name>
    <dbReference type="NCBI Taxonomy" id="474922"/>
    <lineage>
        <taxon>Eukaryota</taxon>
        <taxon>Fungi</taxon>
        <taxon>Dikarya</taxon>
        <taxon>Ascomycota</taxon>
        <taxon>Pezizomycotina</taxon>
        <taxon>Sordariomycetes</taxon>
        <taxon>Hypocreomycetidae</taxon>
        <taxon>Glomerellales</taxon>
        <taxon>Glomerellaceae</taxon>
        <taxon>Colletotrichum</taxon>
        <taxon>Colletotrichum gloeosporioides species complex</taxon>
    </lineage>
</organism>
<dbReference type="AlphaFoldDB" id="A0A8H4CQB8"/>
<gene>
    <name evidence="1" type="ORF">GCG54_00006830</name>
</gene>
<keyword evidence="2" id="KW-1185">Reference proteome</keyword>
<dbReference type="RefSeq" id="XP_045267372.1">
    <property type="nucleotide sequence ID" value="XM_045406826.1"/>
</dbReference>
<dbReference type="EMBL" id="WVTB01000022">
    <property type="protein sequence ID" value="KAF3808213.1"/>
    <property type="molecule type" value="Genomic_DNA"/>
</dbReference>
<proteinExistence type="predicted"/>
<protein>
    <submittedName>
        <fullName evidence="1">Uncharacterized protein</fullName>
    </submittedName>
</protein>
<accession>A0A8H4CQB8</accession>
<dbReference type="Proteomes" id="UP000613401">
    <property type="component" value="Unassembled WGS sequence"/>
</dbReference>
<reference evidence="1" key="1">
    <citation type="journal article" date="2020" name="Phytopathology">
        <title>Genome sequence and comparative analysis of Colletotrichum gloeosporioides isolated from Liriodendron leaves.</title>
        <authorList>
            <person name="Fu F.F."/>
            <person name="Hao Z."/>
            <person name="Wang P."/>
            <person name="Lu Y."/>
            <person name="Xue L.J."/>
            <person name="Wei G."/>
            <person name="Tian Y."/>
            <person name="Baishi H."/>
            <person name="Xu H."/>
            <person name="Shi J."/>
            <person name="Cheng T."/>
            <person name="Wang G."/>
            <person name="Yi Y."/>
            <person name="Chen J."/>
        </authorList>
    </citation>
    <scope>NUCLEOTIDE SEQUENCE</scope>
    <source>
        <strain evidence="1">Lc1</strain>
    </source>
</reference>
<evidence type="ECO:0000313" key="1">
    <source>
        <dbReference type="EMBL" id="KAF3808213.1"/>
    </source>
</evidence>
<evidence type="ECO:0000313" key="2">
    <source>
        <dbReference type="Proteomes" id="UP000613401"/>
    </source>
</evidence>